<dbReference type="InterPro" id="IPR036259">
    <property type="entry name" value="MFS_trans_sf"/>
</dbReference>
<evidence type="ECO:0000256" key="5">
    <source>
        <dbReference type="SAM" id="Phobius"/>
    </source>
</evidence>
<dbReference type="GO" id="GO:0005886">
    <property type="term" value="C:plasma membrane"/>
    <property type="evidence" value="ECO:0007669"/>
    <property type="project" value="TreeGrafter"/>
</dbReference>
<evidence type="ECO:0000313" key="6">
    <source>
        <dbReference type="EMBL" id="RUP21195.1"/>
    </source>
</evidence>
<dbReference type="InterPro" id="IPR011701">
    <property type="entry name" value="MFS"/>
</dbReference>
<dbReference type="Proteomes" id="UP000268093">
    <property type="component" value="Unassembled WGS sequence"/>
</dbReference>
<sequence length="356" mass="38629">MQDFLDQSPLRLPLFGPSRFSLTAAEGIAFMAGVPTFLLLAINFGGNDYAWDSRKNVFLNITLMHRPFDSSHPLNIRISKAIVVSCFWAAGVSLGIFLAIEAFWAKEPVIPLRLFKNRWIVSITIGNFFCTWTMVAFIIYLPLFYQVVHGDTPTISGTKMIPMMVGLIIFAISSGIFVSRKGYANRSIVLGTVVLTIGSALVSTFDQYSGAVKEYCYTIIVGAGIGMFMAPSITAVQGAVDQKDVAITTSLVSFFRLLGSACGIAVFGCVLQNQLAAKLIGVLPAALFESAKTSVDGLDRLPLDLRASVIQAYVESIQLNLQILIGISALGFLAVTTLIGWERNTGKKTVQPMQSE</sequence>
<evidence type="ECO:0000256" key="3">
    <source>
        <dbReference type="ARBA" id="ARBA00022989"/>
    </source>
</evidence>
<dbReference type="SUPFAM" id="SSF103473">
    <property type="entry name" value="MFS general substrate transporter"/>
    <property type="match status" value="1"/>
</dbReference>
<feature type="transmembrane region" description="Helical" evidence="5">
    <location>
        <begin position="81"/>
        <end position="105"/>
    </location>
</feature>
<evidence type="ECO:0000256" key="2">
    <source>
        <dbReference type="ARBA" id="ARBA00022692"/>
    </source>
</evidence>
<dbReference type="EMBL" id="RBNI01014450">
    <property type="protein sequence ID" value="RUP21195.1"/>
    <property type="molecule type" value="Genomic_DNA"/>
</dbReference>
<keyword evidence="2 5" id="KW-0812">Transmembrane</keyword>
<dbReference type="PANTHER" id="PTHR23501">
    <property type="entry name" value="MAJOR FACILITATOR SUPERFAMILY"/>
    <property type="match status" value="1"/>
</dbReference>
<dbReference type="Pfam" id="PF07690">
    <property type="entry name" value="MFS_1"/>
    <property type="match status" value="1"/>
</dbReference>
<dbReference type="GO" id="GO:0022857">
    <property type="term" value="F:transmembrane transporter activity"/>
    <property type="evidence" value="ECO:0007669"/>
    <property type="project" value="InterPro"/>
</dbReference>
<feature type="transmembrane region" description="Helical" evidence="5">
    <location>
        <begin position="215"/>
        <end position="233"/>
    </location>
</feature>
<comment type="caution">
    <text evidence="6">The sequence shown here is derived from an EMBL/GenBank/DDBJ whole genome shotgun (WGS) entry which is preliminary data.</text>
</comment>
<comment type="subcellular location">
    <subcellularLocation>
        <location evidence="1">Membrane</location>
        <topology evidence="1">Multi-pass membrane protein</topology>
    </subcellularLocation>
</comment>
<feature type="transmembrane region" description="Helical" evidence="5">
    <location>
        <begin position="160"/>
        <end position="178"/>
    </location>
</feature>
<evidence type="ECO:0000256" key="4">
    <source>
        <dbReference type="ARBA" id="ARBA00023136"/>
    </source>
</evidence>
<protein>
    <submittedName>
        <fullName evidence="6">Major facilitator superfamily domain-containing protein</fullName>
    </submittedName>
</protein>
<gene>
    <name evidence="6" type="ORF">BC936DRAFT_139205</name>
</gene>
<feature type="transmembrane region" description="Helical" evidence="5">
    <location>
        <begin position="321"/>
        <end position="341"/>
    </location>
</feature>
<keyword evidence="4 5" id="KW-0472">Membrane</keyword>
<organism evidence="6 7">
    <name type="scientific">Jimgerdemannia flammicorona</name>
    <dbReference type="NCBI Taxonomy" id="994334"/>
    <lineage>
        <taxon>Eukaryota</taxon>
        <taxon>Fungi</taxon>
        <taxon>Fungi incertae sedis</taxon>
        <taxon>Mucoromycota</taxon>
        <taxon>Mucoromycotina</taxon>
        <taxon>Endogonomycetes</taxon>
        <taxon>Endogonales</taxon>
        <taxon>Endogonaceae</taxon>
        <taxon>Jimgerdemannia</taxon>
    </lineage>
</organism>
<name>A0A433BAK9_9FUNG</name>
<dbReference type="PANTHER" id="PTHR23501:SF198">
    <property type="entry name" value="AZOLE RESISTANCE PROTEIN 1-RELATED"/>
    <property type="match status" value="1"/>
</dbReference>
<feature type="transmembrane region" description="Helical" evidence="5">
    <location>
        <begin position="245"/>
        <end position="271"/>
    </location>
</feature>
<keyword evidence="3 5" id="KW-1133">Transmembrane helix</keyword>
<keyword evidence="7" id="KW-1185">Reference proteome</keyword>
<evidence type="ECO:0000313" key="7">
    <source>
        <dbReference type="Proteomes" id="UP000268093"/>
    </source>
</evidence>
<accession>A0A433BAK9</accession>
<dbReference type="Gene3D" id="1.20.1250.20">
    <property type="entry name" value="MFS general substrate transporter like domains"/>
    <property type="match status" value="1"/>
</dbReference>
<proteinExistence type="predicted"/>
<feature type="transmembrane region" description="Helical" evidence="5">
    <location>
        <begin position="125"/>
        <end position="148"/>
    </location>
</feature>
<reference evidence="6 7" key="1">
    <citation type="journal article" date="2018" name="New Phytol.">
        <title>Phylogenomics of Endogonaceae and evolution of mycorrhizas within Mucoromycota.</title>
        <authorList>
            <person name="Chang Y."/>
            <person name="Desiro A."/>
            <person name="Na H."/>
            <person name="Sandor L."/>
            <person name="Lipzen A."/>
            <person name="Clum A."/>
            <person name="Barry K."/>
            <person name="Grigoriev I.V."/>
            <person name="Martin F.M."/>
            <person name="Stajich J.E."/>
            <person name="Smith M.E."/>
            <person name="Bonito G."/>
            <person name="Spatafora J.W."/>
        </authorList>
    </citation>
    <scope>NUCLEOTIDE SEQUENCE [LARGE SCALE GENOMIC DNA]</scope>
    <source>
        <strain evidence="6 7">GMNB39</strain>
    </source>
</reference>
<dbReference type="OrthoDB" id="10021397at2759"/>
<evidence type="ECO:0000256" key="1">
    <source>
        <dbReference type="ARBA" id="ARBA00004141"/>
    </source>
</evidence>
<feature type="transmembrane region" description="Helical" evidence="5">
    <location>
        <begin position="20"/>
        <end position="45"/>
    </location>
</feature>
<feature type="transmembrane region" description="Helical" evidence="5">
    <location>
        <begin position="184"/>
        <end position="203"/>
    </location>
</feature>
<dbReference type="AlphaFoldDB" id="A0A433BAK9"/>